<sequence>MLLARADLPREIAEKSRRADIVTDADRASEALIVDRLLALTPNAAILAEESGAHNGSSDERWVIDPLDGTTNYAHGYPLYCVSIAYERAGIVEIGVVHAPAMGETFLALRGAGARRNGAAISVSQIERIGDAMLCTGFHPADYVANARCFAAASESAQAVRRDGSAALDLAYTAMGRFDGFWEFGLAPWDVAAGALLVAEAGGSVSRVDGGAHRLDGRSILADNRRLHQDLSALLRKASA</sequence>
<dbReference type="InterPro" id="IPR033942">
    <property type="entry name" value="IMPase"/>
</dbReference>
<dbReference type="PANTHER" id="PTHR20854">
    <property type="entry name" value="INOSITOL MONOPHOSPHATASE"/>
    <property type="match status" value="1"/>
</dbReference>
<dbReference type="PANTHER" id="PTHR20854:SF4">
    <property type="entry name" value="INOSITOL-1-MONOPHOSPHATASE-RELATED"/>
    <property type="match status" value="1"/>
</dbReference>
<dbReference type="GO" id="GO:0046854">
    <property type="term" value="P:phosphatidylinositol phosphate biosynthetic process"/>
    <property type="evidence" value="ECO:0007669"/>
    <property type="project" value="InterPro"/>
</dbReference>
<dbReference type="AlphaFoldDB" id="E6Q478"/>
<evidence type="ECO:0000256" key="4">
    <source>
        <dbReference type="ARBA" id="ARBA00013106"/>
    </source>
</evidence>
<dbReference type="PRINTS" id="PR00377">
    <property type="entry name" value="IMPHPHTASES"/>
</dbReference>
<evidence type="ECO:0000256" key="1">
    <source>
        <dbReference type="ARBA" id="ARBA00001033"/>
    </source>
</evidence>
<keyword evidence="7" id="KW-0460">Magnesium</keyword>
<name>E6Q478_9ZZZZ</name>
<protein>
    <recommendedName>
        <fullName evidence="4">inositol-phosphate phosphatase</fullName>
        <ecNumber evidence="4">3.1.3.25</ecNumber>
    </recommendedName>
</protein>
<gene>
    <name evidence="8" type="primary">suhB</name>
    <name evidence="8" type="ORF">CARN4_2232</name>
</gene>
<accession>E6Q478</accession>
<dbReference type="PROSITE" id="PS00629">
    <property type="entry name" value="IMP_1"/>
    <property type="match status" value="1"/>
</dbReference>
<dbReference type="EC" id="3.1.3.25" evidence="4"/>
<dbReference type="GO" id="GO:0046872">
    <property type="term" value="F:metal ion binding"/>
    <property type="evidence" value="ECO:0007669"/>
    <property type="project" value="UniProtKB-KW"/>
</dbReference>
<evidence type="ECO:0000256" key="2">
    <source>
        <dbReference type="ARBA" id="ARBA00001946"/>
    </source>
</evidence>
<dbReference type="InterPro" id="IPR020583">
    <property type="entry name" value="Inositol_monoP_metal-BS"/>
</dbReference>
<dbReference type="InterPro" id="IPR000760">
    <property type="entry name" value="Inositol_monophosphatase-like"/>
</dbReference>
<comment type="cofactor">
    <cofactor evidence="2">
        <name>Mg(2+)</name>
        <dbReference type="ChEBI" id="CHEBI:18420"/>
    </cofactor>
</comment>
<evidence type="ECO:0000313" key="8">
    <source>
        <dbReference type="EMBL" id="CBI02037.1"/>
    </source>
</evidence>
<dbReference type="InterPro" id="IPR020550">
    <property type="entry name" value="Inositol_monophosphatase_CS"/>
</dbReference>
<reference evidence="8" key="1">
    <citation type="submission" date="2009-10" db="EMBL/GenBank/DDBJ databases">
        <title>Diversity of trophic interactions inside an arsenic-rich microbial ecosystem.</title>
        <authorList>
            <person name="Bertin P.N."/>
            <person name="Heinrich-Salmeron A."/>
            <person name="Pelletier E."/>
            <person name="Goulhen-Chollet F."/>
            <person name="Arsene-Ploetze F."/>
            <person name="Gallien S."/>
            <person name="Calteau A."/>
            <person name="Vallenet D."/>
            <person name="Casiot C."/>
            <person name="Chane-Woon-Ming B."/>
            <person name="Giloteaux L."/>
            <person name="Barakat M."/>
            <person name="Bonnefoy V."/>
            <person name="Bruneel O."/>
            <person name="Chandler M."/>
            <person name="Cleiss J."/>
            <person name="Duran R."/>
            <person name="Elbaz-Poulichet F."/>
            <person name="Fonknechten N."/>
            <person name="Lauga B."/>
            <person name="Mornico D."/>
            <person name="Ortet P."/>
            <person name="Schaeffer C."/>
            <person name="Siguier P."/>
            <person name="Alexander Thil Smith A."/>
            <person name="Van Dorsselaer A."/>
            <person name="Weissenbach J."/>
            <person name="Medigue C."/>
            <person name="Le Paslier D."/>
        </authorList>
    </citation>
    <scope>NUCLEOTIDE SEQUENCE</scope>
</reference>
<dbReference type="PROSITE" id="PS00630">
    <property type="entry name" value="IMP_2"/>
    <property type="match status" value="1"/>
</dbReference>
<dbReference type="GO" id="GO:0007165">
    <property type="term" value="P:signal transduction"/>
    <property type="evidence" value="ECO:0007669"/>
    <property type="project" value="TreeGrafter"/>
</dbReference>
<dbReference type="GO" id="GO:0008934">
    <property type="term" value="F:inositol monophosphate 1-phosphatase activity"/>
    <property type="evidence" value="ECO:0007669"/>
    <property type="project" value="InterPro"/>
</dbReference>
<dbReference type="EMBL" id="CABO01000028">
    <property type="protein sequence ID" value="CBI02037.1"/>
    <property type="molecule type" value="Genomic_DNA"/>
</dbReference>
<dbReference type="GO" id="GO:0006020">
    <property type="term" value="P:inositol metabolic process"/>
    <property type="evidence" value="ECO:0007669"/>
    <property type="project" value="TreeGrafter"/>
</dbReference>
<evidence type="ECO:0000256" key="5">
    <source>
        <dbReference type="ARBA" id="ARBA00022723"/>
    </source>
</evidence>
<proteinExistence type="inferred from homology"/>
<keyword evidence="5" id="KW-0479">Metal-binding</keyword>
<dbReference type="CDD" id="cd01639">
    <property type="entry name" value="IMPase"/>
    <property type="match status" value="1"/>
</dbReference>
<dbReference type="Pfam" id="PF00459">
    <property type="entry name" value="Inositol_P"/>
    <property type="match status" value="1"/>
</dbReference>
<keyword evidence="6 8" id="KW-0378">Hydrolase</keyword>
<comment type="similarity">
    <text evidence="3">Belongs to the inositol monophosphatase superfamily.</text>
</comment>
<evidence type="ECO:0000256" key="7">
    <source>
        <dbReference type="ARBA" id="ARBA00022842"/>
    </source>
</evidence>
<dbReference type="Gene3D" id="3.40.190.80">
    <property type="match status" value="1"/>
</dbReference>
<dbReference type="FunFam" id="3.30.540.10:FF:000003">
    <property type="entry name" value="Inositol-1-monophosphatase"/>
    <property type="match status" value="1"/>
</dbReference>
<evidence type="ECO:0000256" key="3">
    <source>
        <dbReference type="ARBA" id="ARBA00009759"/>
    </source>
</evidence>
<organism evidence="8">
    <name type="scientific">mine drainage metagenome</name>
    <dbReference type="NCBI Taxonomy" id="410659"/>
    <lineage>
        <taxon>unclassified sequences</taxon>
        <taxon>metagenomes</taxon>
        <taxon>ecological metagenomes</taxon>
    </lineage>
</organism>
<dbReference type="Gene3D" id="3.30.540.10">
    <property type="entry name" value="Fructose-1,6-Bisphosphatase, subunit A, domain 1"/>
    <property type="match status" value="1"/>
</dbReference>
<evidence type="ECO:0000256" key="6">
    <source>
        <dbReference type="ARBA" id="ARBA00022801"/>
    </source>
</evidence>
<dbReference type="SUPFAM" id="SSF56655">
    <property type="entry name" value="Carbohydrate phosphatase"/>
    <property type="match status" value="1"/>
</dbReference>
<comment type="catalytic activity">
    <reaction evidence="1">
        <text>a myo-inositol phosphate + H2O = myo-inositol + phosphate</text>
        <dbReference type="Rhea" id="RHEA:24056"/>
        <dbReference type="ChEBI" id="CHEBI:15377"/>
        <dbReference type="ChEBI" id="CHEBI:17268"/>
        <dbReference type="ChEBI" id="CHEBI:43474"/>
        <dbReference type="ChEBI" id="CHEBI:84139"/>
        <dbReference type="EC" id="3.1.3.25"/>
    </reaction>
</comment>
<comment type="caution">
    <text evidence="8">The sequence shown here is derived from an EMBL/GenBank/DDBJ whole genome shotgun (WGS) entry which is preliminary data.</text>
</comment>